<dbReference type="EC" id="3.2.1.17" evidence="4"/>
<organism evidence="5 6">
    <name type="scientific">Rhodobacter aestuarii</name>
    <dbReference type="NCBI Taxonomy" id="453582"/>
    <lineage>
        <taxon>Bacteria</taxon>
        <taxon>Pseudomonadati</taxon>
        <taxon>Pseudomonadota</taxon>
        <taxon>Alphaproteobacteria</taxon>
        <taxon>Rhodobacterales</taxon>
        <taxon>Rhodobacter group</taxon>
        <taxon>Rhodobacter</taxon>
    </lineage>
</organism>
<comment type="catalytic activity">
    <reaction evidence="4">
        <text>Hydrolysis of (1-&gt;4)-beta-linkages between N-acetylmuramic acid and N-acetyl-D-glucosamine residues in a peptidoglycan and between N-acetyl-D-glucosamine residues in chitodextrins.</text>
        <dbReference type="EC" id="3.2.1.17"/>
    </reaction>
</comment>
<keyword evidence="1 4" id="KW-0929">Antimicrobial</keyword>
<dbReference type="PANTHER" id="PTHR38107">
    <property type="match status" value="1"/>
</dbReference>
<dbReference type="GO" id="GO:0003796">
    <property type="term" value="F:lysozyme activity"/>
    <property type="evidence" value="ECO:0007669"/>
    <property type="project" value="UniProtKB-EC"/>
</dbReference>
<dbReference type="InterPro" id="IPR023347">
    <property type="entry name" value="Lysozyme_dom_sf"/>
</dbReference>
<dbReference type="STRING" id="453582.SAMN05421580_11287"/>
<evidence type="ECO:0000313" key="6">
    <source>
        <dbReference type="Proteomes" id="UP000186221"/>
    </source>
</evidence>
<dbReference type="InterPro" id="IPR023346">
    <property type="entry name" value="Lysozyme-like_dom_sf"/>
</dbReference>
<keyword evidence="6" id="KW-1185">Reference proteome</keyword>
<dbReference type="PANTHER" id="PTHR38107:SF3">
    <property type="entry name" value="LYSOZYME RRRD-RELATED"/>
    <property type="match status" value="1"/>
</dbReference>
<comment type="similarity">
    <text evidence="4">Belongs to the glycosyl hydrolase 24 family.</text>
</comment>
<dbReference type="InterPro" id="IPR002196">
    <property type="entry name" value="Glyco_hydro_24"/>
</dbReference>
<evidence type="ECO:0000256" key="3">
    <source>
        <dbReference type="ARBA" id="ARBA00023200"/>
    </source>
</evidence>
<dbReference type="InterPro" id="IPR036366">
    <property type="entry name" value="PGBDSf"/>
</dbReference>
<dbReference type="GO" id="GO:0009253">
    <property type="term" value="P:peptidoglycan catabolic process"/>
    <property type="evidence" value="ECO:0007669"/>
    <property type="project" value="InterPro"/>
</dbReference>
<evidence type="ECO:0000256" key="4">
    <source>
        <dbReference type="RuleBase" id="RU003788"/>
    </source>
</evidence>
<dbReference type="SUPFAM" id="SSF47090">
    <property type="entry name" value="PGBD-like"/>
    <property type="match status" value="1"/>
</dbReference>
<keyword evidence="3" id="KW-1035">Host cytoplasm</keyword>
<name>A0A1N7Q1W4_9RHOB</name>
<dbReference type="RefSeq" id="WP_076486106.1">
    <property type="nucleotide sequence ID" value="NZ_FTOG01000012.1"/>
</dbReference>
<dbReference type="GO" id="GO:0042742">
    <property type="term" value="P:defense response to bacterium"/>
    <property type="evidence" value="ECO:0007669"/>
    <property type="project" value="UniProtKB-KW"/>
</dbReference>
<dbReference type="CDD" id="cd00737">
    <property type="entry name" value="lyz_endolysin_autolysin"/>
    <property type="match status" value="1"/>
</dbReference>
<dbReference type="OrthoDB" id="5327667at2"/>
<dbReference type="GO" id="GO:0016998">
    <property type="term" value="P:cell wall macromolecule catabolic process"/>
    <property type="evidence" value="ECO:0007669"/>
    <property type="project" value="InterPro"/>
</dbReference>
<keyword evidence="2 4" id="KW-0081">Bacteriolytic enzyme</keyword>
<dbReference type="Gene3D" id="1.10.530.40">
    <property type="match status" value="1"/>
</dbReference>
<dbReference type="InterPro" id="IPR033907">
    <property type="entry name" value="Endolysin_autolysin"/>
</dbReference>
<evidence type="ECO:0000256" key="1">
    <source>
        <dbReference type="ARBA" id="ARBA00022529"/>
    </source>
</evidence>
<proteinExistence type="inferred from homology"/>
<protein>
    <recommendedName>
        <fullName evidence="4">Lysozyme</fullName>
        <ecNumber evidence="4">3.2.1.17</ecNumber>
    </recommendedName>
</protein>
<dbReference type="SUPFAM" id="SSF53955">
    <property type="entry name" value="Lysozyme-like"/>
    <property type="match status" value="1"/>
</dbReference>
<dbReference type="AlphaFoldDB" id="A0A1N7Q1W4"/>
<reference evidence="6" key="1">
    <citation type="submission" date="2017-01" db="EMBL/GenBank/DDBJ databases">
        <authorList>
            <person name="Varghese N."/>
            <person name="Submissions S."/>
        </authorList>
    </citation>
    <scope>NUCLEOTIDE SEQUENCE [LARGE SCALE GENOMIC DNA]</scope>
    <source>
        <strain evidence="6">DSM 19945</strain>
    </source>
</reference>
<evidence type="ECO:0000313" key="5">
    <source>
        <dbReference type="EMBL" id="SIT16850.1"/>
    </source>
</evidence>
<sequence length="310" mass="33606">MQTSEQGIEALVLEEGEVLKAYLCPAHKWTIGLGLTAASGVIDPKPGMVITKARSRELAKLALARNYEPRVASAMPGALQHEFDAGVLFDWNTGAIRKASWVKLWVQKAARAAVEAKFRLWNKGGGKVLPGLVKRRDRELKILFDAKYPVLTQELTSKSIGFARWTLTMTVDEKFEAMGAFSALGYKVGGNPKTIDAAEVRRFQSDHALTPDGLIGRATLSTLQRRIDAAAKAKAATPAVGATASAGATTTLPEGTSDVTDWIAAQPWVIGALAGVITLWALWRAWQYRDVIAVKLTNRAPRLAALLRSF</sequence>
<keyword evidence="4" id="KW-0326">Glycosidase</keyword>
<dbReference type="InterPro" id="IPR036365">
    <property type="entry name" value="PGBD-like_sf"/>
</dbReference>
<dbReference type="Gene3D" id="1.10.101.10">
    <property type="entry name" value="PGBD-like superfamily/PGBD"/>
    <property type="match status" value="1"/>
</dbReference>
<dbReference type="Pfam" id="PF00959">
    <property type="entry name" value="Phage_lysozyme"/>
    <property type="match status" value="1"/>
</dbReference>
<gene>
    <name evidence="5" type="ORF">SAMN05421580_11287</name>
</gene>
<dbReference type="EMBL" id="FTOG01000012">
    <property type="protein sequence ID" value="SIT16850.1"/>
    <property type="molecule type" value="Genomic_DNA"/>
</dbReference>
<keyword evidence="4" id="KW-0378">Hydrolase</keyword>
<dbReference type="Proteomes" id="UP000186221">
    <property type="component" value="Unassembled WGS sequence"/>
</dbReference>
<dbReference type="GO" id="GO:0031640">
    <property type="term" value="P:killing of cells of another organism"/>
    <property type="evidence" value="ECO:0007669"/>
    <property type="project" value="UniProtKB-KW"/>
</dbReference>
<dbReference type="InterPro" id="IPR051018">
    <property type="entry name" value="Bacteriophage_GH24"/>
</dbReference>
<evidence type="ECO:0000256" key="2">
    <source>
        <dbReference type="ARBA" id="ARBA00022638"/>
    </source>
</evidence>
<accession>A0A1N7Q1W4</accession>